<accession>A0ABS6ENJ7</accession>
<dbReference type="EMBL" id="JAHLQI010000001">
    <property type="protein sequence ID" value="MBU5489256.1"/>
    <property type="molecule type" value="Genomic_DNA"/>
</dbReference>
<feature type="active site" evidence="2">
    <location>
        <position position="134"/>
    </location>
</feature>
<dbReference type="NCBIfam" id="TIGR00079">
    <property type="entry name" value="pept_deformyl"/>
    <property type="match status" value="1"/>
</dbReference>
<dbReference type="CDD" id="cd00487">
    <property type="entry name" value="Pep_deformylase"/>
    <property type="match status" value="1"/>
</dbReference>
<evidence type="ECO:0000256" key="2">
    <source>
        <dbReference type="HAMAP-Rule" id="MF_00163"/>
    </source>
</evidence>
<dbReference type="NCBIfam" id="NF001159">
    <property type="entry name" value="PRK00150.1-3"/>
    <property type="match status" value="1"/>
</dbReference>
<evidence type="ECO:0000256" key="1">
    <source>
        <dbReference type="ARBA" id="ARBA00023004"/>
    </source>
</evidence>
<protein>
    <recommendedName>
        <fullName evidence="2">Peptide deformylase</fullName>
        <shortName evidence="2">PDF</shortName>
        <ecNumber evidence="2">3.5.1.88</ecNumber>
    </recommendedName>
    <alternativeName>
        <fullName evidence="2">Polypeptide deformylase</fullName>
    </alternativeName>
</protein>
<feature type="binding site" evidence="2">
    <location>
        <position position="91"/>
    </location>
    <ligand>
        <name>Fe cation</name>
        <dbReference type="ChEBI" id="CHEBI:24875"/>
    </ligand>
</feature>
<sequence length="161" mass="18249">MAVRPIIYDPDPILYKKCHPVTKFDKKLGNILTDMTQTMIHANGVGLAGPQIGYMRRVCVVLDTLDNDKIIEMVNPEVVATEGEQTGSEGCLSFPNKFGMVTRPRIVTVRAQDRNGEWFTVQSHDLTARAFLHEIDHLDGHVFTEKVTEYINMDEEEDEVE</sequence>
<comment type="function">
    <text evidence="2">Removes the formyl group from the N-terminal Met of newly synthesized proteins. Requires at least a dipeptide for an efficient rate of reaction. N-terminal L-methionine is a prerequisite for activity but the enzyme has broad specificity at other positions.</text>
</comment>
<comment type="similarity">
    <text evidence="2">Belongs to the polypeptide deformylase family.</text>
</comment>
<comment type="caution">
    <text evidence="3">The sequence shown here is derived from an EMBL/GenBank/DDBJ whole genome shotgun (WGS) entry which is preliminary data.</text>
</comment>
<dbReference type="HAMAP" id="MF_00163">
    <property type="entry name" value="Pep_deformylase"/>
    <property type="match status" value="1"/>
</dbReference>
<gene>
    <name evidence="2 3" type="primary">def</name>
    <name evidence="3" type="ORF">KQI75_01205</name>
</gene>
<keyword evidence="2" id="KW-0648">Protein biosynthesis</keyword>
<dbReference type="PIRSF" id="PIRSF004749">
    <property type="entry name" value="Pep_def"/>
    <property type="match status" value="1"/>
</dbReference>
<keyword evidence="4" id="KW-1185">Reference proteome</keyword>
<dbReference type="Proteomes" id="UP000783588">
    <property type="component" value="Unassembled WGS sequence"/>
</dbReference>
<dbReference type="Pfam" id="PF01327">
    <property type="entry name" value="Pep_deformylase"/>
    <property type="match status" value="1"/>
</dbReference>
<keyword evidence="2 3" id="KW-0378">Hydrolase</keyword>
<organism evidence="3 4">
    <name type="scientific">Butyricicoccus intestinisimiae</name>
    <dbReference type="NCBI Taxonomy" id="2841509"/>
    <lineage>
        <taxon>Bacteria</taxon>
        <taxon>Bacillati</taxon>
        <taxon>Bacillota</taxon>
        <taxon>Clostridia</taxon>
        <taxon>Eubacteriales</taxon>
        <taxon>Butyricicoccaceae</taxon>
        <taxon>Butyricicoccus</taxon>
    </lineage>
</organism>
<dbReference type="RefSeq" id="WP_216468863.1">
    <property type="nucleotide sequence ID" value="NZ_JAHLQI010000001.1"/>
</dbReference>
<name>A0ABS6ENJ7_9FIRM</name>
<dbReference type="InterPro" id="IPR023635">
    <property type="entry name" value="Peptide_deformylase"/>
</dbReference>
<feature type="binding site" evidence="2">
    <location>
        <position position="133"/>
    </location>
    <ligand>
        <name>Fe cation</name>
        <dbReference type="ChEBI" id="CHEBI:24875"/>
    </ligand>
</feature>
<dbReference type="GO" id="GO:0042586">
    <property type="term" value="F:peptide deformylase activity"/>
    <property type="evidence" value="ECO:0007669"/>
    <property type="project" value="UniProtKB-EC"/>
</dbReference>
<proteinExistence type="inferred from homology"/>
<comment type="cofactor">
    <cofactor evidence="2">
        <name>Fe(2+)</name>
        <dbReference type="ChEBI" id="CHEBI:29033"/>
    </cofactor>
    <text evidence="2">Binds 1 Fe(2+) ion.</text>
</comment>
<keyword evidence="1 2" id="KW-0408">Iron</keyword>
<dbReference type="EC" id="3.5.1.88" evidence="2"/>
<comment type="catalytic activity">
    <reaction evidence="2">
        <text>N-terminal N-formyl-L-methionyl-[peptide] + H2O = N-terminal L-methionyl-[peptide] + formate</text>
        <dbReference type="Rhea" id="RHEA:24420"/>
        <dbReference type="Rhea" id="RHEA-COMP:10639"/>
        <dbReference type="Rhea" id="RHEA-COMP:10640"/>
        <dbReference type="ChEBI" id="CHEBI:15377"/>
        <dbReference type="ChEBI" id="CHEBI:15740"/>
        <dbReference type="ChEBI" id="CHEBI:49298"/>
        <dbReference type="ChEBI" id="CHEBI:64731"/>
        <dbReference type="EC" id="3.5.1.88"/>
    </reaction>
</comment>
<keyword evidence="2" id="KW-0479">Metal-binding</keyword>
<feature type="binding site" evidence="2">
    <location>
        <position position="137"/>
    </location>
    <ligand>
        <name>Fe cation</name>
        <dbReference type="ChEBI" id="CHEBI:24875"/>
    </ligand>
</feature>
<dbReference type="PANTHER" id="PTHR10458">
    <property type="entry name" value="PEPTIDE DEFORMYLASE"/>
    <property type="match status" value="1"/>
</dbReference>
<dbReference type="PANTHER" id="PTHR10458:SF22">
    <property type="entry name" value="PEPTIDE DEFORMYLASE"/>
    <property type="match status" value="1"/>
</dbReference>
<evidence type="ECO:0000313" key="3">
    <source>
        <dbReference type="EMBL" id="MBU5489256.1"/>
    </source>
</evidence>
<reference evidence="3 4" key="1">
    <citation type="submission" date="2021-06" db="EMBL/GenBank/DDBJ databases">
        <authorList>
            <person name="Sun Q."/>
            <person name="Li D."/>
        </authorList>
    </citation>
    <scope>NUCLEOTIDE SEQUENCE [LARGE SCALE GENOMIC DNA]</scope>
    <source>
        <strain evidence="3 4">MSJd-7</strain>
    </source>
</reference>
<evidence type="ECO:0000313" key="4">
    <source>
        <dbReference type="Proteomes" id="UP000783588"/>
    </source>
</evidence>